<comment type="subunit">
    <text evidence="2">Homodimer.</text>
</comment>
<dbReference type="NCBIfam" id="TIGR00347">
    <property type="entry name" value="bioD"/>
    <property type="match status" value="1"/>
</dbReference>
<accession>A0A3R5UXI7</accession>
<dbReference type="UniPathway" id="UPA00078">
    <property type="reaction ID" value="UER00161"/>
</dbReference>
<comment type="function">
    <text evidence="2">Catalyzes a mechanistically unusual reaction, the ATP-dependent insertion of CO2 between the N7 and N8 nitrogen atoms of 7,8-diaminopelargonic acid (DAPA, also called 7,8-diammoniononanoate) to form a ureido ring.</text>
</comment>
<dbReference type="EC" id="6.3.3.3" evidence="2"/>
<evidence type="ECO:0000313" key="4">
    <source>
        <dbReference type="Proteomes" id="UP000287502"/>
    </source>
</evidence>
<dbReference type="GO" id="GO:0005524">
    <property type="term" value="F:ATP binding"/>
    <property type="evidence" value="ECO:0007669"/>
    <property type="project" value="UniProtKB-UniRule"/>
</dbReference>
<comment type="catalytic activity">
    <reaction evidence="2">
        <text>(7R,8S)-7,8-diammoniononanoate + CO2 + ATP = (4R,5S)-dethiobiotin + ADP + phosphate + 3 H(+)</text>
        <dbReference type="Rhea" id="RHEA:15805"/>
        <dbReference type="ChEBI" id="CHEBI:15378"/>
        <dbReference type="ChEBI" id="CHEBI:16526"/>
        <dbReference type="ChEBI" id="CHEBI:30616"/>
        <dbReference type="ChEBI" id="CHEBI:43474"/>
        <dbReference type="ChEBI" id="CHEBI:149469"/>
        <dbReference type="ChEBI" id="CHEBI:149473"/>
        <dbReference type="ChEBI" id="CHEBI:456216"/>
        <dbReference type="EC" id="6.3.3.3"/>
    </reaction>
</comment>
<dbReference type="AlphaFoldDB" id="A0A3R5UXI7"/>
<gene>
    <name evidence="2 3" type="primary">bioD</name>
    <name evidence="3" type="ORF">EP073_05865</name>
</gene>
<dbReference type="EMBL" id="CP035108">
    <property type="protein sequence ID" value="QAR32949.1"/>
    <property type="molecule type" value="Genomic_DNA"/>
</dbReference>
<keyword evidence="1 2" id="KW-0093">Biotin biosynthesis</keyword>
<dbReference type="HAMAP" id="MF_00336">
    <property type="entry name" value="BioD"/>
    <property type="match status" value="1"/>
</dbReference>
<comment type="pathway">
    <text evidence="2">Cofactor biosynthesis; biotin biosynthesis; biotin from 7,8-diaminononanoate: step 1/2.</text>
</comment>
<name>A0A3R5UXI7_9BACT</name>
<feature type="binding site" evidence="2">
    <location>
        <position position="47"/>
    </location>
    <ligand>
        <name>substrate</name>
    </ligand>
</feature>
<feature type="binding site" evidence="2">
    <location>
        <position position="22"/>
    </location>
    <ligand>
        <name>Mg(2+)</name>
        <dbReference type="ChEBI" id="CHEBI:18420"/>
    </ligand>
</feature>
<comment type="similarity">
    <text evidence="2">Belongs to the dethiobiotin synthetase family.</text>
</comment>
<dbReference type="Proteomes" id="UP000287502">
    <property type="component" value="Chromosome"/>
</dbReference>
<sequence>MGERGAGVRLFISGSGTGVGKTFFSALLAKHLHGQGMDVSYIKPVQTGYPADDDAAFVKSFSGIKKAKTLFTAEPPLAPCLCFDRFPFEEAAAAVKADDSEIVIVEGAGGIAVPLDYIRMTWEIPKECGLEVIIVIPDRLGCVNEAVLNYSFLMEKGVRFNGFAMNRHFSAAESDSKNSGIIERIIPASIAYFF</sequence>
<keyword evidence="2" id="KW-0460">Magnesium</keyword>
<dbReference type="Gene3D" id="3.40.50.300">
    <property type="entry name" value="P-loop containing nucleotide triphosphate hydrolases"/>
    <property type="match status" value="1"/>
</dbReference>
<dbReference type="PANTHER" id="PTHR43210">
    <property type="entry name" value="DETHIOBIOTIN SYNTHETASE"/>
    <property type="match status" value="1"/>
</dbReference>
<dbReference type="InterPro" id="IPR004472">
    <property type="entry name" value="DTB_synth_BioD"/>
</dbReference>
<feature type="binding site" evidence="2">
    <location>
        <begin position="106"/>
        <end position="109"/>
    </location>
    <ligand>
        <name>ATP</name>
        <dbReference type="ChEBI" id="CHEBI:30616"/>
    </ligand>
</feature>
<dbReference type="CDD" id="cd03109">
    <property type="entry name" value="DTBS"/>
    <property type="match status" value="1"/>
</dbReference>
<feature type="binding site" evidence="2">
    <location>
        <position position="54"/>
    </location>
    <ligand>
        <name>ATP</name>
        <dbReference type="ChEBI" id="CHEBI:30616"/>
    </ligand>
</feature>
<feature type="active site" evidence="2">
    <location>
        <position position="43"/>
    </location>
</feature>
<protein>
    <recommendedName>
        <fullName evidence="2">ATP-dependent dethiobiotin synthetase BioD</fullName>
        <ecNumber evidence="2">6.3.3.3</ecNumber>
    </recommendedName>
    <alternativeName>
        <fullName evidence="2">DTB synthetase</fullName>
        <shortName evidence="2">DTBS</shortName>
    </alternativeName>
    <alternativeName>
        <fullName evidence="2">Dethiobiotin synthase</fullName>
    </alternativeName>
</protein>
<comment type="caution">
    <text evidence="2">Lacks conserved residue(s) required for the propagation of feature annotation.</text>
</comment>
<dbReference type="Pfam" id="PF13500">
    <property type="entry name" value="AAA_26"/>
    <property type="match status" value="1"/>
</dbReference>
<organism evidence="3 4">
    <name type="scientific">Geovibrio thiophilus</name>
    <dbReference type="NCBI Taxonomy" id="139438"/>
    <lineage>
        <taxon>Bacteria</taxon>
        <taxon>Pseudomonadati</taxon>
        <taxon>Deferribacterota</taxon>
        <taxon>Deferribacteres</taxon>
        <taxon>Deferribacterales</taxon>
        <taxon>Geovibrionaceae</taxon>
        <taxon>Geovibrio</taxon>
    </lineage>
</organism>
<evidence type="ECO:0000256" key="2">
    <source>
        <dbReference type="HAMAP-Rule" id="MF_00336"/>
    </source>
</evidence>
<feature type="binding site" evidence="2">
    <location>
        <position position="106"/>
    </location>
    <ligand>
        <name>Mg(2+)</name>
        <dbReference type="ChEBI" id="CHEBI:18420"/>
    </ligand>
</feature>
<dbReference type="InterPro" id="IPR027417">
    <property type="entry name" value="P-loop_NTPase"/>
</dbReference>
<dbReference type="GO" id="GO:0004141">
    <property type="term" value="F:dethiobiotin synthase activity"/>
    <property type="evidence" value="ECO:0007669"/>
    <property type="project" value="UniProtKB-UniRule"/>
</dbReference>
<feature type="binding site" evidence="2">
    <location>
        <begin position="166"/>
        <end position="167"/>
    </location>
    <ligand>
        <name>ATP</name>
        <dbReference type="ChEBI" id="CHEBI:30616"/>
    </ligand>
</feature>
<proteinExistence type="inferred from homology"/>
<dbReference type="GO" id="GO:0009102">
    <property type="term" value="P:biotin biosynthetic process"/>
    <property type="evidence" value="ECO:0007669"/>
    <property type="project" value="UniProtKB-UniRule"/>
</dbReference>
<evidence type="ECO:0000256" key="1">
    <source>
        <dbReference type="ARBA" id="ARBA00022756"/>
    </source>
</evidence>
<keyword evidence="2" id="KW-0963">Cytoplasm</keyword>
<dbReference type="GO" id="GO:0005829">
    <property type="term" value="C:cytosol"/>
    <property type="evidence" value="ECO:0007669"/>
    <property type="project" value="TreeGrafter"/>
</dbReference>
<dbReference type="PIRSF" id="PIRSF006755">
    <property type="entry name" value="DTB_synth"/>
    <property type="match status" value="1"/>
</dbReference>
<comment type="cofactor">
    <cofactor evidence="2">
        <name>Mg(2+)</name>
        <dbReference type="ChEBI" id="CHEBI:18420"/>
    </cofactor>
</comment>
<dbReference type="PANTHER" id="PTHR43210:SF5">
    <property type="entry name" value="DETHIOBIOTIN SYNTHETASE"/>
    <property type="match status" value="1"/>
</dbReference>
<dbReference type="GO" id="GO:0000287">
    <property type="term" value="F:magnesium ion binding"/>
    <property type="evidence" value="ECO:0007669"/>
    <property type="project" value="UniProtKB-UniRule"/>
</dbReference>
<feature type="binding site" evidence="2">
    <location>
        <begin position="18"/>
        <end position="23"/>
    </location>
    <ligand>
        <name>ATP</name>
        <dbReference type="ChEBI" id="CHEBI:30616"/>
    </ligand>
</feature>
<dbReference type="OrthoDB" id="9802097at2"/>
<reference evidence="3 4" key="1">
    <citation type="submission" date="2019-01" db="EMBL/GenBank/DDBJ databases">
        <title>Geovibrio thiophilus DSM 11263, complete genome.</title>
        <authorList>
            <person name="Spring S."/>
            <person name="Bunk B."/>
            <person name="Sproer C."/>
        </authorList>
    </citation>
    <scope>NUCLEOTIDE SEQUENCE [LARGE SCALE GENOMIC DNA]</scope>
    <source>
        <strain evidence="3 4">DSM 11263</strain>
    </source>
</reference>
<evidence type="ECO:0000313" key="3">
    <source>
        <dbReference type="EMBL" id="QAR32949.1"/>
    </source>
</evidence>
<keyword evidence="2" id="KW-0479">Metal-binding</keyword>
<keyword evidence="4" id="KW-1185">Reference proteome</keyword>
<keyword evidence="2 3" id="KW-0436">Ligase</keyword>
<comment type="subcellular location">
    <subcellularLocation>
        <location evidence="2">Cytoplasm</location>
    </subcellularLocation>
</comment>
<feature type="binding site" evidence="2">
    <location>
        <position position="54"/>
    </location>
    <ligand>
        <name>Mg(2+)</name>
        <dbReference type="ChEBI" id="CHEBI:18420"/>
    </ligand>
</feature>
<keyword evidence="2" id="KW-0067">ATP-binding</keyword>
<dbReference type="KEGG" id="gtl:EP073_05865"/>
<dbReference type="SUPFAM" id="SSF52540">
    <property type="entry name" value="P-loop containing nucleoside triphosphate hydrolases"/>
    <property type="match status" value="1"/>
</dbReference>
<keyword evidence="2" id="KW-0547">Nucleotide-binding</keyword>